<evidence type="ECO:0000256" key="1">
    <source>
        <dbReference type="ARBA" id="ARBA00022448"/>
    </source>
</evidence>
<keyword evidence="3 7" id="KW-0547">Nucleotide-binding</keyword>
<name>A0ABP1C6A0_9GAMM</name>
<dbReference type="PANTHER" id="PTHR42781:SF4">
    <property type="entry name" value="SPERMIDINE_PUTRESCINE IMPORT ATP-BINDING PROTEIN POTA"/>
    <property type="match status" value="1"/>
</dbReference>
<comment type="function">
    <text evidence="7">Part of the ABC transporter complex PotABCD involved in spermidine/putrescine import. Responsible for energy coupling to the transport system.</text>
</comment>
<keyword evidence="6 7" id="KW-0472">Membrane</keyword>
<dbReference type="Proteomes" id="UP001497493">
    <property type="component" value="Chromosome"/>
</dbReference>
<comment type="subunit">
    <text evidence="7">The complex is composed of two ATP-binding proteins (PotA), two transmembrane proteins (PotB and PotC) and a solute-binding protein (PotD).</text>
</comment>
<dbReference type="RefSeq" id="WP_348758878.1">
    <property type="nucleotide sequence ID" value="NZ_OZ026884.1"/>
</dbReference>
<dbReference type="SUPFAM" id="SSF52540">
    <property type="entry name" value="P-loop containing nucleoside triphosphate hydrolases"/>
    <property type="match status" value="1"/>
</dbReference>
<dbReference type="Gene3D" id="3.40.50.300">
    <property type="entry name" value="P-loop containing nucleotide triphosphate hydrolases"/>
    <property type="match status" value="1"/>
</dbReference>
<dbReference type="InterPro" id="IPR017879">
    <property type="entry name" value="PotA_ATP-bd"/>
</dbReference>
<feature type="domain" description="ABC transporter" evidence="8">
    <location>
        <begin position="8"/>
        <end position="238"/>
    </location>
</feature>
<comment type="similarity">
    <text evidence="7">Belongs to the ABC transporter superfamily. Spermidine/putrescine importer (TC 3.A.1.11.1) family.</text>
</comment>
<sequence>MNASPPVVQFKAVVKHYEGKTVLPGLDFAVAEGEFLTLLGPSGCGKTTVLRLLAGFEAPDAGEVYIDGVCVNGLPPHRRNVNTVFQSYALFPHLTVLDNVAFGLRMKKVPRREALGRAMEALRQVRLAELAGRRPQQLSGGQQQRVALARALVNQPRVLLLDEPLSALDSRLRKEMQFELKKLQQRLGLTFIFVTHDQEEALSMSDRIAVMRAGTIEQIGPPREIYENPANLFVARFVGESNILDGVVTGPAGPGLIAARVEGLDCVLRSSHAHAAGDRIHVLLRPEDLRLDVLGETPPPPGRLVGKVVGKTYKGMTLDTLIELDGGKTLLASEFFDEDDPTFDYTLGQRVAVGWVPNWETVLPADAPD</sequence>
<keyword evidence="10" id="KW-1185">Reference proteome</keyword>
<dbReference type="InterPro" id="IPR050093">
    <property type="entry name" value="ABC_SmlMolc_Importer"/>
</dbReference>
<keyword evidence="5 7" id="KW-1278">Translocase</keyword>
<dbReference type="EMBL" id="OZ026884">
    <property type="protein sequence ID" value="CAL1239302.1"/>
    <property type="molecule type" value="Genomic_DNA"/>
</dbReference>
<evidence type="ECO:0000256" key="2">
    <source>
        <dbReference type="ARBA" id="ARBA00022475"/>
    </source>
</evidence>
<keyword evidence="2 7" id="KW-1003">Cell membrane</keyword>
<dbReference type="InterPro" id="IPR013611">
    <property type="entry name" value="Transp-assoc_OB_typ2"/>
</dbReference>
<dbReference type="Pfam" id="PF00005">
    <property type="entry name" value="ABC_tran"/>
    <property type="match status" value="1"/>
</dbReference>
<proteinExistence type="inferred from homology"/>
<gene>
    <name evidence="7 9" type="primary">potA</name>
    <name evidence="9" type="ORF">MECH1_V1_0526</name>
</gene>
<dbReference type="SUPFAM" id="SSF50331">
    <property type="entry name" value="MOP-like"/>
    <property type="match status" value="1"/>
</dbReference>
<dbReference type="InterPro" id="IPR027417">
    <property type="entry name" value="P-loop_NTPase"/>
</dbReference>
<dbReference type="InterPro" id="IPR008995">
    <property type="entry name" value="Mo/tungstate-bd_C_term_dom"/>
</dbReference>
<accession>A0ABP1C6A0</accession>
<keyword evidence="4 7" id="KW-0067">ATP-binding</keyword>
<dbReference type="NCBIfam" id="NF006987">
    <property type="entry name" value="PRK09452.1"/>
    <property type="match status" value="1"/>
</dbReference>
<dbReference type="CDD" id="cd03300">
    <property type="entry name" value="ABC_PotA_N"/>
    <property type="match status" value="1"/>
</dbReference>
<evidence type="ECO:0000256" key="5">
    <source>
        <dbReference type="ARBA" id="ARBA00022967"/>
    </source>
</evidence>
<dbReference type="EC" id="7.6.2.11" evidence="7"/>
<evidence type="ECO:0000256" key="3">
    <source>
        <dbReference type="ARBA" id="ARBA00022741"/>
    </source>
</evidence>
<dbReference type="NCBIfam" id="TIGR01187">
    <property type="entry name" value="potA"/>
    <property type="match status" value="1"/>
</dbReference>
<evidence type="ECO:0000259" key="8">
    <source>
        <dbReference type="PROSITE" id="PS50893"/>
    </source>
</evidence>
<evidence type="ECO:0000256" key="7">
    <source>
        <dbReference type="RuleBase" id="RU364083"/>
    </source>
</evidence>
<evidence type="ECO:0000313" key="10">
    <source>
        <dbReference type="Proteomes" id="UP001497493"/>
    </source>
</evidence>
<evidence type="ECO:0000313" key="9">
    <source>
        <dbReference type="EMBL" id="CAL1239302.1"/>
    </source>
</evidence>
<protein>
    <recommendedName>
        <fullName evidence="7">Spermidine/putrescine import ATP-binding protein PotA</fullName>
        <ecNumber evidence="7">7.6.2.11</ecNumber>
    </recommendedName>
</protein>
<dbReference type="PANTHER" id="PTHR42781">
    <property type="entry name" value="SPERMIDINE/PUTRESCINE IMPORT ATP-BINDING PROTEIN POTA"/>
    <property type="match status" value="1"/>
</dbReference>
<dbReference type="Gene3D" id="2.40.50.100">
    <property type="match status" value="1"/>
</dbReference>
<dbReference type="PROSITE" id="PS50893">
    <property type="entry name" value="ABC_TRANSPORTER_2"/>
    <property type="match status" value="1"/>
</dbReference>
<evidence type="ECO:0000256" key="6">
    <source>
        <dbReference type="ARBA" id="ARBA00023136"/>
    </source>
</evidence>
<dbReference type="PROSITE" id="PS00211">
    <property type="entry name" value="ABC_TRANSPORTER_1"/>
    <property type="match status" value="1"/>
</dbReference>
<keyword evidence="1 7" id="KW-0813">Transport</keyword>
<evidence type="ECO:0000256" key="4">
    <source>
        <dbReference type="ARBA" id="ARBA00022840"/>
    </source>
</evidence>
<dbReference type="SMART" id="SM00382">
    <property type="entry name" value="AAA"/>
    <property type="match status" value="1"/>
</dbReference>
<dbReference type="Pfam" id="PF08402">
    <property type="entry name" value="TOBE_2"/>
    <property type="match status" value="1"/>
</dbReference>
<dbReference type="InterPro" id="IPR003593">
    <property type="entry name" value="AAA+_ATPase"/>
</dbReference>
<dbReference type="InterPro" id="IPR005893">
    <property type="entry name" value="PotA-like"/>
</dbReference>
<organism evidence="9 10">
    <name type="scientific">Candidatus Methylocalor cossyra</name>
    <dbReference type="NCBI Taxonomy" id="3108543"/>
    <lineage>
        <taxon>Bacteria</taxon>
        <taxon>Pseudomonadati</taxon>
        <taxon>Pseudomonadota</taxon>
        <taxon>Gammaproteobacteria</taxon>
        <taxon>Methylococcales</taxon>
        <taxon>Methylococcaceae</taxon>
        <taxon>Candidatus Methylocalor</taxon>
    </lineage>
</organism>
<comment type="catalytic activity">
    <reaction evidence="7">
        <text>ATP + H2O + polyamine-[polyamine-binding protein]Side 1 = ADP + phosphate + polyamineSide 2 + [polyamine-binding protein]Side 1.</text>
        <dbReference type="EC" id="7.6.2.11"/>
    </reaction>
</comment>
<dbReference type="InterPro" id="IPR003439">
    <property type="entry name" value="ABC_transporter-like_ATP-bd"/>
</dbReference>
<dbReference type="InterPro" id="IPR017871">
    <property type="entry name" value="ABC_transporter-like_CS"/>
</dbReference>
<reference evidence="9 10" key="1">
    <citation type="submission" date="2024-04" db="EMBL/GenBank/DDBJ databases">
        <authorList>
            <person name="Cremers G."/>
        </authorList>
    </citation>
    <scope>NUCLEOTIDE SEQUENCE [LARGE SCALE GENOMIC DNA]</scope>
    <source>
        <strain evidence="9">MeCH1-AG</strain>
    </source>
</reference>